<name>A0A9K3JYA3_HELAN</name>
<comment type="caution">
    <text evidence="2">The sequence shown here is derived from an EMBL/GenBank/DDBJ whole genome shotgun (WGS) entry which is preliminary data.</text>
</comment>
<evidence type="ECO:0000313" key="2">
    <source>
        <dbReference type="EMBL" id="KAF5823263.1"/>
    </source>
</evidence>
<keyword evidence="1" id="KW-0472">Membrane</keyword>
<protein>
    <submittedName>
        <fullName evidence="2">Uncharacterized protein</fullName>
    </submittedName>
</protein>
<dbReference type="Proteomes" id="UP000215914">
    <property type="component" value="Unassembled WGS sequence"/>
</dbReference>
<feature type="transmembrane region" description="Helical" evidence="1">
    <location>
        <begin position="35"/>
        <end position="56"/>
    </location>
</feature>
<dbReference type="AlphaFoldDB" id="A0A9K3JYA3"/>
<keyword evidence="3" id="KW-1185">Reference proteome</keyword>
<proteinExistence type="predicted"/>
<accession>A0A9K3JYA3</accession>
<dbReference type="EMBL" id="MNCJ02000316">
    <property type="protein sequence ID" value="KAF5823263.1"/>
    <property type="molecule type" value="Genomic_DNA"/>
</dbReference>
<evidence type="ECO:0000256" key="1">
    <source>
        <dbReference type="SAM" id="Phobius"/>
    </source>
</evidence>
<reference evidence="2" key="1">
    <citation type="journal article" date="2017" name="Nature">
        <title>The sunflower genome provides insights into oil metabolism, flowering and Asterid evolution.</title>
        <authorList>
            <person name="Badouin H."/>
            <person name="Gouzy J."/>
            <person name="Grassa C.J."/>
            <person name="Murat F."/>
            <person name="Staton S.E."/>
            <person name="Cottret L."/>
            <person name="Lelandais-Briere C."/>
            <person name="Owens G.L."/>
            <person name="Carrere S."/>
            <person name="Mayjonade B."/>
            <person name="Legrand L."/>
            <person name="Gill N."/>
            <person name="Kane N.C."/>
            <person name="Bowers J.E."/>
            <person name="Hubner S."/>
            <person name="Bellec A."/>
            <person name="Berard A."/>
            <person name="Berges H."/>
            <person name="Blanchet N."/>
            <person name="Boniface M.C."/>
            <person name="Brunel D."/>
            <person name="Catrice O."/>
            <person name="Chaidir N."/>
            <person name="Claudel C."/>
            <person name="Donnadieu C."/>
            <person name="Faraut T."/>
            <person name="Fievet G."/>
            <person name="Helmstetter N."/>
            <person name="King M."/>
            <person name="Knapp S.J."/>
            <person name="Lai Z."/>
            <person name="Le Paslier M.C."/>
            <person name="Lippi Y."/>
            <person name="Lorenzon L."/>
            <person name="Mandel J.R."/>
            <person name="Marage G."/>
            <person name="Marchand G."/>
            <person name="Marquand E."/>
            <person name="Bret-Mestries E."/>
            <person name="Morien E."/>
            <person name="Nambeesan S."/>
            <person name="Nguyen T."/>
            <person name="Pegot-Espagnet P."/>
            <person name="Pouilly N."/>
            <person name="Raftis F."/>
            <person name="Sallet E."/>
            <person name="Schiex T."/>
            <person name="Thomas J."/>
            <person name="Vandecasteele C."/>
            <person name="Vares D."/>
            <person name="Vear F."/>
            <person name="Vautrin S."/>
            <person name="Crespi M."/>
            <person name="Mangin B."/>
            <person name="Burke J.M."/>
            <person name="Salse J."/>
            <person name="Munos S."/>
            <person name="Vincourt P."/>
            <person name="Rieseberg L.H."/>
            <person name="Langlade N.B."/>
        </authorList>
    </citation>
    <scope>NUCLEOTIDE SEQUENCE</scope>
    <source>
        <tissue evidence="2">Leaves</tissue>
    </source>
</reference>
<dbReference type="Gramene" id="mRNA:HanXRQr2_Chr01g0036441">
    <property type="protein sequence ID" value="mRNA:HanXRQr2_Chr01g0036441"/>
    <property type="gene ID" value="HanXRQr2_Chr01g0036441"/>
</dbReference>
<gene>
    <name evidence="2" type="ORF">HanXRQr2_Chr01g0036441</name>
</gene>
<evidence type="ECO:0000313" key="3">
    <source>
        <dbReference type="Proteomes" id="UP000215914"/>
    </source>
</evidence>
<keyword evidence="1" id="KW-1133">Transmembrane helix</keyword>
<sequence>MSLSLDSRHYPLGLSPVILRDHPQLSFGLVPSDPLGSFSVILWACPQLLTYLLYWLSPKLYSIFSGFRS</sequence>
<keyword evidence="1" id="KW-0812">Transmembrane</keyword>
<reference evidence="2" key="2">
    <citation type="submission" date="2020-06" db="EMBL/GenBank/DDBJ databases">
        <title>Helianthus annuus Genome sequencing and assembly Release 2.</title>
        <authorList>
            <person name="Gouzy J."/>
            <person name="Langlade N."/>
            <person name="Munos S."/>
        </authorList>
    </citation>
    <scope>NUCLEOTIDE SEQUENCE</scope>
    <source>
        <tissue evidence="2">Leaves</tissue>
    </source>
</reference>
<organism evidence="2 3">
    <name type="scientific">Helianthus annuus</name>
    <name type="common">Common sunflower</name>
    <dbReference type="NCBI Taxonomy" id="4232"/>
    <lineage>
        <taxon>Eukaryota</taxon>
        <taxon>Viridiplantae</taxon>
        <taxon>Streptophyta</taxon>
        <taxon>Embryophyta</taxon>
        <taxon>Tracheophyta</taxon>
        <taxon>Spermatophyta</taxon>
        <taxon>Magnoliopsida</taxon>
        <taxon>eudicotyledons</taxon>
        <taxon>Gunneridae</taxon>
        <taxon>Pentapetalae</taxon>
        <taxon>asterids</taxon>
        <taxon>campanulids</taxon>
        <taxon>Asterales</taxon>
        <taxon>Asteraceae</taxon>
        <taxon>Asteroideae</taxon>
        <taxon>Heliantheae alliance</taxon>
        <taxon>Heliantheae</taxon>
        <taxon>Helianthus</taxon>
    </lineage>
</organism>